<keyword evidence="1" id="KW-0732">Signal</keyword>
<sequence>MIRNRISAGILAATVLAAAPALASQPGEMETGPQTAGVAAPINLVPARPVPMAVMTYEVFEATVDHADLAECPKALAREGRFCRVVLHGDALHVFAFSEDLDQPLQAVMEYPLDVIRFPE</sequence>
<reference evidence="3" key="1">
    <citation type="submission" date="2016-10" db="EMBL/GenBank/DDBJ databases">
        <authorList>
            <person name="Varghese N."/>
            <person name="Submissions S."/>
        </authorList>
    </citation>
    <scope>NUCLEOTIDE SEQUENCE [LARGE SCALE GENOMIC DNA]</scope>
    <source>
        <strain evidence="3">DSM 29303</strain>
    </source>
</reference>
<dbReference type="RefSeq" id="WP_052174862.1">
    <property type="nucleotide sequence ID" value="NZ_FNNA01000001.1"/>
</dbReference>
<proteinExistence type="predicted"/>
<evidence type="ECO:0000313" key="3">
    <source>
        <dbReference type="Proteomes" id="UP000182944"/>
    </source>
</evidence>
<evidence type="ECO:0000256" key="1">
    <source>
        <dbReference type="SAM" id="SignalP"/>
    </source>
</evidence>
<dbReference type="EMBL" id="FNNA01000001">
    <property type="protein sequence ID" value="SDW08156.1"/>
    <property type="molecule type" value="Genomic_DNA"/>
</dbReference>
<organism evidence="2 3">
    <name type="scientific">Paracoccus sanguinis</name>
    <dbReference type="NCBI Taxonomy" id="1545044"/>
    <lineage>
        <taxon>Bacteria</taxon>
        <taxon>Pseudomonadati</taxon>
        <taxon>Pseudomonadota</taxon>
        <taxon>Alphaproteobacteria</taxon>
        <taxon>Rhodobacterales</taxon>
        <taxon>Paracoccaceae</taxon>
        <taxon>Paracoccus</taxon>
    </lineage>
</organism>
<keyword evidence="3" id="KW-1185">Reference proteome</keyword>
<name>A0A1H2QLY0_9RHOB</name>
<feature type="signal peptide" evidence="1">
    <location>
        <begin position="1"/>
        <end position="23"/>
    </location>
</feature>
<gene>
    <name evidence="2" type="ORF">SAMN05444276_10174</name>
</gene>
<feature type="chain" id="PRO_5010209022" evidence="1">
    <location>
        <begin position="24"/>
        <end position="120"/>
    </location>
</feature>
<dbReference type="AlphaFoldDB" id="A0A1H2QLY0"/>
<dbReference type="OrthoDB" id="7274522at2"/>
<evidence type="ECO:0000313" key="2">
    <source>
        <dbReference type="EMBL" id="SDW08156.1"/>
    </source>
</evidence>
<protein>
    <submittedName>
        <fullName evidence="2">Uncharacterized protein</fullName>
    </submittedName>
</protein>
<accession>A0A1H2QLY0</accession>
<dbReference type="Proteomes" id="UP000182944">
    <property type="component" value="Unassembled WGS sequence"/>
</dbReference>